<keyword evidence="9" id="KW-1185">Reference proteome</keyword>
<dbReference type="PANTHER" id="PTHR40043">
    <property type="entry name" value="UPF0719 INNER MEMBRANE PROTEIN YJFL"/>
    <property type="match status" value="1"/>
</dbReference>
<evidence type="ECO:0000256" key="3">
    <source>
        <dbReference type="ARBA" id="ARBA00022475"/>
    </source>
</evidence>
<evidence type="ECO:0000256" key="6">
    <source>
        <dbReference type="ARBA" id="ARBA00023136"/>
    </source>
</evidence>
<evidence type="ECO:0000256" key="4">
    <source>
        <dbReference type="ARBA" id="ARBA00022692"/>
    </source>
</evidence>
<proteinExistence type="inferred from homology"/>
<keyword evidence="3" id="KW-1003">Cell membrane</keyword>
<evidence type="ECO:0000313" key="8">
    <source>
        <dbReference type="EMBL" id="AWM78634.1"/>
    </source>
</evidence>
<comment type="similarity">
    <text evidence="2">Belongs to the UPF0719 family.</text>
</comment>
<dbReference type="AlphaFoldDB" id="A0A2Z3I551"/>
<evidence type="ECO:0000256" key="2">
    <source>
        <dbReference type="ARBA" id="ARBA00005779"/>
    </source>
</evidence>
<name>A0A2Z3I551_9CAUL</name>
<accession>A0A2Z3I551</accession>
<keyword evidence="6 7" id="KW-0472">Membrane</keyword>
<evidence type="ECO:0000256" key="7">
    <source>
        <dbReference type="SAM" id="Phobius"/>
    </source>
</evidence>
<comment type="subcellular location">
    <subcellularLocation>
        <location evidence="1">Cell membrane</location>
        <topology evidence="1">Multi-pass membrane protein</topology>
    </subcellularLocation>
</comment>
<evidence type="ECO:0008006" key="10">
    <source>
        <dbReference type="Google" id="ProtNLM"/>
    </source>
</evidence>
<organism evidence="8 9">
    <name type="scientific">Phenylobacterium parvum</name>
    <dbReference type="NCBI Taxonomy" id="2201350"/>
    <lineage>
        <taxon>Bacteria</taxon>
        <taxon>Pseudomonadati</taxon>
        <taxon>Pseudomonadota</taxon>
        <taxon>Alphaproteobacteria</taxon>
        <taxon>Caulobacterales</taxon>
        <taxon>Caulobacteraceae</taxon>
        <taxon>Phenylobacterium</taxon>
    </lineage>
</organism>
<reference evidence="9" key="1">
    <citation type="submission" date="2018-05" db="EMBL/GenBank/DDBJ databases">
        <title>Genome sequencing of Phenylobacterium sp. HYN0004.</title>
        <authorList>
            <person name="Yi H."/>
            <person name="Baek C."/>
        </authorList>
    </citation>
    <scope>NUCLEOTIDE SEQUENCE [LARGE SCALE GENOMIC DNA]</scope>
    <source>
        <strain evidence="9">HYN0004</strain>
    </source>
</reference>
<dbReference type="KEGG" id="phb:HYN04_13230"/>
<feature type="transmembrane region" description="Helical" evidence="7">
    <location>
        <begin position="85"/>
        <end position="107"/>
    </location>
</feature>
<sequence length="142" mass="14189">MPAPIASPEILAFAAGFPLALLHAAATLLILTAGAALYALLTPHREIALIREGNTAAAISFGGVLAGLALPLAAAMTASASLLEIIMWGAPTVVVQLLVFRLVDLLLKGLPERIQHGEMAAAALLAGAKLASAVVLAAAVAG</sequence>
<evidence type="ECO:0000313" key="9">
    <source>
        <dbReference type="Proteomes" id="UP000247763"/>
    </source>
</evidence>
<keyword evidence="5 7" id="KW-1133">Transmembrane helix</keyword>
<dbReference type="GO" id="GO:0005886">
    <property type="term" value="C:plasma membrane"/>
    <property type="evidence" value="ECO:0007669"/>
    <property type="project" value="UniProtKB-SubCell"/>
</dbReference>
<keyword evidence="4 7" id="KW-0812">Transmembrane</keyword>
<feature type="transmembrane region" description="Helical" evidence="7">
    <location>
        <begin position="53"/>
        <end position="73"/>
    </location>
</feature>
<dbReference type="PANTHER" id="PTHR40043:SF1">
    <property type="entry name" value="UPF0719 INNER MEMBRANE PROTEIN YJFL"/>
    <property type="match status" value="1"/>
</dbReference>
<dbReference type="InterPro" id="IPR007140">
    <property type="entry name" value="DUF350"/>
</dbReference>
<gene>
    <name evidence="8" type="ORF">HYN04_13230</name>
</gene>
<feature type="transmembrane region" description="Helical" evidence="7">
    <location>
        <begin position="119"/>
        <end position="141"/>
    </location>
</feature>
<dbReference type="EMBL" id="CP029479">
    <property type="protein sequence ID" value="AWM78634.1"/>
    <property type="molecule type" value="Genomic_DNA"/>
</dbReference>
<dbReference type="Proteomes" id="UP000247763">
    <property type="component" value="Chromosome"/>
</dbReference>
<evidence type="ECO:0000256" key="5">
    <source>
        <dbReference type="ARBA" id="ARBA00022989"/>
    </source>
</evidence>
<protein>
    <recommendedName>
        <fullName evidence="10">DUF350 domain-containing protein</fullName>
    </recommendedName>
</protein>
<evidence type="ECO:0000256" key="1">
    <source>
        <dbReference type="ARBA" id="ARBA00004651"/>
    </source>
</evidence>
<dbReference type="Pfam" id="PF03994">
    <property type="entry name" value="DUF350"/>
    <property type="match status" value="1"/>
</dbReference>
<feature type="transmembrane region" description="Helical" evidence="7">
    <location>
        <begin position="20"/>
        <end position="41"/>
    </location>
</feature>
<dbReference type="RefSeq" id="WP_110451200.1">
    <property type="nucleotide sequence ID" value="NZ_CP029479.1"/>
</dbReference>